<proteinExistence type="inferred from homology"/>
<evidence type="ECO:0000256" key="2">
    <source>
        <dbReference type="ARBA" id="ARBA00023002"/>
    </source>
</evidence>
<accession>A0A7H8RBX2</accession>
<keyword evidence="6" id="KW-1185">Reference proteome</keyword>
<keyword evidence="4" id="KW-0472">Membrane</keyword>
<dbReference type="GO" id="GO:0043386">
    <property type="term" value="P:mycotoxin biosynthetic process"/>
    <property type="evidence" value="ECO:0007669"/>
    <property type="project" value="InterPro"/>
</dbReference>
<keyword evidence="4" id="KW-1133">Transmembrane helix</keyword>
<evidence type="ECO:0000256" key="1">
    <source>
        <dbReference type="ARBA" id="ARBA00004685"/>
    </source>
</evidence>
<protein>
    <submittedName>
        <fullName evidence="5">Uncharacterized protein</fullName>
    </submittedName>
</protein>
<gene>
    <name evidence="5" type="ORF">TRUGW13939_11104</name>
</gene>
<evidence type="ECO:0000256" key="3">
    <source>
        <dbReference type="ARBA" id="ARBA00035112"/>
    </source>
</evidence>
<comment type="similarity">
    <text evidence="3">Belongs to the ustYa family.</text>
</comment>
<reference evidence="6" key="1">
    <citation type="submission" date="2020-06" db="EMBL/GenBank/DDBJ databases">
        <title>A chromosome-scale genome assembly of Talaromyces rugulosus W13939.</title>
        <authorList>
            <person name="Wang B."/>
            <person name="Guo L."/>
            <person name="Ye K."/>
            <person name="Wang L."/>
        </authorList>
    </citation>
    <scope>NUCLEOTIDE SEQUENCE [LARGE SCALE GENOMIC DNA]</scope>
    <source>
        <strain evidence="6">W13939</strain>
    </source>
</reference>
<feature type="transmembrane region" description="Helical" evidence="4">
    <location>
        <begin position="42"/>
        <end position="61"/>
    </location>
</feature>
<evidence type="ECO:0000313" key="6">
    <source>
        <dbReference type="Proteomes" id="UP000509510"/>
    </source>
</evidence>
<organism evidence="5 6">
    <name type="scientific">Talaromyces rugulosus</name>
    <name type="common">Penicillium rugulosum</name>
    <dbReference type="NCBI Taxonomy" id="121627"/>
    <lineage>
        <taxon>Eukaryota</taxon>
        <taxon>Fungi</taxon>
        <taxon>Dikarya</taxon>
        <taxon>Ascomycota</taxon>
        <taxon>Pezizomycotina</taxon>
        <taxon>Eurotiomycetes</taxon>
        <taxon>Eurotiomycetidae</taxon>
        <taxon>Eurotiales</taxon>
        <taxon>Trichocomaceae</taxon>
        <taxon>Talaromyces</taxon>
        <taxon>Talaromyces sect. Islandici</taxon>
    </lineage>
</organism>
<dbReference type="InterPro" id="IPR021765">
    <property type="entry name" value="UstYa-like"/>
</dbReference>
<dbReference type="Proteomes" id="UP000509510">
    <property type="component" value="Chromosome VI"/>
</dbReference>
<dbReference type="KEGG" id="trg:TRUGW13939_11104"/>
<dbReference type="EMBL" id="CP055903">
    <property type="protein sequence ID" value="QKX63932.1"/>
    <property type="molecule type" value="Genomic_DNA"/>
</dbReference>
<dbReference type="PANTHER" id="PTHR33365">
    <property type="entry name" value="YALI0B05434P"/>
    <property type="match status" value="1"/>
</dbReference>
<sequence length="212" mass="23543">MTVVVNQDEEQQAFIPKAQEDMTLSENDTPKARLICNGYSRLILEIFMGIAIVFLSIGHIYDKEAIKSSLVPNSLLTIELSVGRGYIQINNTGPIDLGEPYSIDVHSRTEPVYMMSVFHQLHCLKSYIVQAYQAAFTGSTLTKELAHHSSHCFDYLRQSILCAADTTLEGKTTSGPGWGSVHECKDYDALLAWANEHSVMAWKANTVDTAIL</sequence>
<dbReference type="GeneID" id="55998583"/>
<dbReference type="OrthoDB" id="4219930at2759"/>
<dbReference type="Pfam" id="PF11807">
    <property type="entry name" value="UstYa"/>
    <property type="match status" value="1"/>
</dbReference>
<keyword evidence="2" id="KW-0560">Oxidoreductase</keyword>
<dbReference type="AlphaFoldDB" id="A0A7H8RBX2"/>
<dbReference type="RefSeq" id="XP_035350106.1">
    <property type="nucleotide sequence ID" value="XM_035494213.1"/>
</dbReference>
<name>A0A7H8RBX2_TALRU</name>
<dbReference type="GO" id="GO:0016491">
    <property type="term" value="F:oxidoreductase activity"/>
    <property type="evidence" value="ECO:0007669"/>
    <property type="project" value="UniProtKB-KW"/>
</dbReference>
<comment type="pathway">
    <text evidence="1">Mycotoxin biosynthesis.</text>
</comment>
<evidence type="ECO:0000256" key="4">
    <source>
        <dbReference type="SAM" id="Phobius"/>
    </source>
</evidence>
<dbReference type="PANTHER" id="PTHR33365:SF11">
    <property type="entry name" value="TAT PATHWAY SIGNAL SEQUENCE"/>
    <property type="match status" value="1"/>
</dbReference>
<keyword evidence="4" id="KW-0812">Transmembrane</keyword>
<evidence type="ECO:0000313" key="5">
    <source>
        <dbReference type="EMBL" id="QKX63932.1"/>
    </source>
</evidence>